<evidence type="ECO:0000313" key="3">
    <source>
        <dbReference type="Proteomes" id="UP001187192"/>
    </source>
</evidence>
<organism evidence="2 3">
    <name type="scientific">Ficus carica</name>
    <name type="common">Common fig</name>
    <dbReference type="NCBI Taxonomy" id="3494"/>
    <lineage>
        <taxon>Eukaryota</taxon>
        <taxon>Viridiplantae</taxon>
        <taxon>Streptophyta</taxon>
        <taxon>Embryophyta</taxon>
        <taxon>Tracheophyta</taxon>
        <taxon>Spermatophyta</taxon>
        <taxon>Magnoliopsida</taxon>
        <taxon>eudicotyledons</taxon>
        <taxon>Gunneridae</taxon>
        <taxon>Pentapetalae</taxon>
        <taxon>rosids</taxon>
        <taxon>fabids</taxon>
        <taxon>Rosales</taxon>
        <taxon>Moraceae</taxon>
        <taxon>Ficeae</taxon>
        <taxon>Ficus</taxon>
    </lineage>
</organism>
<evidence type="ECO:0000313" key="2">
    <source>
        <dbReference type="EMBL" id="GMN64131.1"/>
    </source>
</evidence>
<dbReference type="EMBL" id="BTGU01000169">
    <property type="protein sequence ID" value="GMN64131.1"/>
    <property type="molecule type" value="Genomic_DNA"/>
</dbReference>
<gene>
    <name evidence="2" type="ORF">TIFTF001_033212</name>
</gene>
<accession>A0AA88J8W5</accession>
<feature type="region of interest" description="Disordered" evidence="1">
    <location>
        <begin position="38"/>
        <end position="69"/>
    </location>
</feature>
<evidence type="ECO:0000256" key="1">
    <source>
        <dbReference type="SAM" id="MobiDB-lite"/>
    </source>
</evidence>
<keyword evidence="3" id="KW-1185">Reference proteome</keyword>
<comment type="caution">
    <text evidence="2">The sequence shown here is derived from an EMBL/GenBank/DDBJ whole genome shotgun (WGS) entry which is preliminary data.</text>
</comment>
<reference evidence="2" key="1">
    <citation type="submission" date="2023-07" db="EMBL/GenBank/DDBJ databases">
        <title>draft genome sequence of fig (Ficus carica).</title>
        <authorList>
            <person name="Takahashi T."/>
            <person name="Nishimura K."/>
        </authorList>
    </citation>
    <scope>NUCLEOTIDE SEQUENCE</scope>
</reference>
<feature type="compositionally biased region" description="Low complexity" evidence="1">
    <location>
        <begin position="40"/>
        <end position="66"/>
    </location>
</feature>
<name>A0AA88J8W5_FICCA</name>
<dbReference type="Proteomes" id="UP001187192">
    <property type="component" value="Unassembled WGS sequence"/>
</dbReference>
<protein>
    <submittedName>
        <fullName evidence="2">Uncharacterized protein</fullName>
    </submittedName>
</protein>
<proteinExistence type="predicted"/>
<sequence length="93" mass="10206">MEGQPRVQEIETMPCLGEELLNMDPHWKEAQVFYQLEQNSTRTASSPTPTGGPTSAKSEGLSSSSGGERKRVGWKAIVGSVLVLKVISLEWFI</sequence>
<dbReference type="AlphaFoldDB" id="A0AA88J8W5"/>